<organism evidence="1 2">
    <name type="scientific">Intestinimonas massiliensis</name>
    <name type="common">ex Afouda et al. 2020</name>
    <dbReference type="NCBI Taxonomy" id="1673721"/>
    <lineage>
        <taxon>Bacteria</taxon>
        <taxon>Bacillati</taxon>
        <taxon>Bacillota</taxon>
        <taxon>Clostridia</taxon>
        <taxon>Eubacteriales</taxon>
        <taxon>Intestinimonas</taxon>
    </lineage>
</organism>
<protein>
    <submittedName>
        <fullName evidence="1">Uncharacterized protein</fullName>
    </submittedName>
</protein>
<sequence length="92" mass="10694">MFEGLQATMAERVTSILASDNMFMERIQENMEFTLLPTYRIWLEYVFRGKGVDREEAASFAAGCIKRLAEPLLDAGYGIEKILCYREEFDWP</sequence>
<dbReference type="Proteomes" id="UP001200313">
    <property type="component" value="Unassembled WGS sequence"/>
</dbReference>
<reference evidence="1 2" key="1">
    <citation type="submission" date="2022-01" db="EMBL/GenBank/DDBJ databases">
        <title>Collection of gut derived symbiotic bacterial strains cultured from healthy donors.</title>
        <authorList>
            <person name="Lin H."/>
            <person name="Kohout C."/>
            <person name="Waligurski E."/>
            <person name="Pamer E.G."/>
        </authorList>
    </citation>
    <scope>NUCLEOTIDE SEQUENCE [LARGE SCALE GENOMIC DNA]</scope>
    <source>
        <strain evidence="1 2">DFI.3.7</strain>
    </source>
</reference>
<gene>
    <name evidence="1" type="ORF">L0P79_06150</name>
</gene>
<name>A0ABS9M7Z1_9FIRM</name>
<dbReference type="EMBL" id="JAKNJB010000008">
    <property type="protein sequence ID" value="MCG4526660.1"/>
    <property type="molecule type" value="Genomic_DNA"/>
</dbReference>
<keyword evidence="2" id="KW-1185">Reference proteome</keyword>
<evidence type="ECO:0000313" key="1">
    <source>
        <dbReference type="EMBL" id="MCG4526660.1"/>
    </source>
</evidence>
<proteinExistence type="predicted"/>
<evidence type="ECO:0000313" key="2">
    <source>
        <dbReference type="Proteomes" id="UP001200313"/>
    </source>
</evidence>
<comment type="caution">
    <text evidence="1">The sequence shown here is derived from an EMBL/GenBank/DDBJ whole genome shotgun (WGS) entry which is preliminary data.</text>
</comment>
<dbReference type="RefSeq" id="WP_006876497.1">
    <property type="nucleotide sequence ID" value="NZ_JAKNJB010000008.1"/>
</dbReference>
<accession>A0ABS9M7Z1</accession>